<feature type="domain" description="Flagellar protein FlgJ N-terminal" evidence="2">
    <location>
        <begin position="44"/>
        <end position="92"/>
    </location>
</feature>
<dbReference type="Pfam" id="PF10135">
    <property type="entry name" value="Rod-binding"/>
    <property type="match status" value="1"/>
</dbReference>
<evidence type="ECO:0000313" key="3">
    <source>
        <dbReference type="EMBL" id="BBF79979.1"/>
    </source>
</evidence>
<organism evidence="3 4">
    <name type="scientific">Asticcacaulis excentricus</name>
    <dbReference type="NCBI Taxonomy" id="78587"/>
    <lineage>
        <taxon>Bacteria</taxon>
        <taxon>Pseudomonadati</taxon>
        <taxon>Pseudomonadota</taxon>
        <taxon>Alphaproteobacteria</taxon>
        <taxon>Caulobacterales</taxon>
        <taxon>Caulobacteraceae</taxon>
        <taxon>Asticcacaulis</taxon>
    </lineage>
</organism>
<feature type="region of interest" description="Disordered" evidence="1">
    <location>
        <begin position="1"/>
        <end position="30"/>
    </location>
</feature>
<reference evidence="4" key="2">
    <citation type="journal article" date="2017" name="Plant Physiol. Biochem.">
        <title>Differential oxidative and antioxidative response of duckweed Lemna minor toward plant growth promoting/inhibiting bacteria.</title>
        <authorList>
            <person name="Ishizawa H."/>
            <person name="Kuroda M."/>
            <person name="Morikawa M."/>
            <person name="Ike M."/>
        </authorList>
    </citation>
    <scope>NUCLEOTIDE SEQUENCE [LARGE SCALE GENOMIC DNA]</scope>
    <source>
        <strain evidence="4">M6</strain>
    </source>
</reference>
<dbReference type="RefSeq" id="WP_126420174.1">
    <property type="nucleotide sequence ID" value="NZ_AP018827.1"/>
</dbReference>
<accession>A0A3G9G6V9</accession>
<evidence type="ECO:0000259" key="2">
    <source>
        <dbReference type="Pfam" id="PF10135"/>
    </source>
</evidence>
<dbReference type="InterPro" id="IPR019301">
    <property type="entry name" value="Flagellar_prot_FlgJ_N"/>
</dbReference>
<proteinExistence type="predicted"/>
<dbReference type="AlphaFoldDB" id="A0A3G9G6V9"/>
<reference evidence="4" key="1">
    <citation type="journal article" date="2017" name="Biotechnol. Biofuels">
        <title>Evaluation of environmental bacterial communities as a factor affecting the growth of duckweed Lemna minor.</title>
        <authorList>
            <person name="Ishizawa H."/>
            <person name="Kuroda M."/>
            <person name="Morikawa M."/>
            <person name="Ike M."/>
        </authorList>
    </citation>
    <scope>NUCLEOTIDE SEQUENCE [LARGE SCALE GENOMIC DNA]</scope>
    <source>
        <strain evidence="4">M6</strain>
    </source>
</reference>
<protein>
    <submittedName>
        <fullName evidence="3">Chemotactic signal-response protein CheL</fullName>
    </submittedName>
</protein>
<sequence length="101" mass="10788">MSPLDKTVANPVDAKPFSLSQQKTRDPKKVGDDFEDMVISQMLKPMFEGLSTDGMFGGGEGEEAFRSVYLDALAGQVVKSGGVGISAQVQKQLLALQEAHS</sequence>
<evidence type="ECO:0000313" key="4">
    <source>
        <dbReference type="Proteomes" id="UP000278756"/>
    </source>
</evidence>
<dbReference type="OrthoDB" id="7862954at2"/>
<dbReference type="Proteomes" id="UP000278756">
    <property type="component" value="Chromosome 1"/>
</dbReference>
<name>A0A3G9G6V9_9CAUL</name>
<dbReference type="EMBL" id="AP018827">
    <property type="protein sequence ID" value="BBF79979.1"/>
    <property type="molecule type" value="Genomic_DNA"/>
</dbReference>
<gene>
    <name evidence="3" type="ORF">EM6_0556</name>
</gene>
<evidence type="ECO:0000256" key="1">
    <source>
        <dbReference type="SAM" id="MobiDB-lite"/>
    </source>
</evidence>